<evidence type="ECO:0000256" key="9">
    <source>
        <dbReference type="ARBA" id="ARBA00023033"/>
    </source>
</evidence>
<evidence type="ECO:0000256" key="14">
    <source>
        <dbReference type="ARBA" id="ARBA00045077"/>
    </source>
</evidence>
<keyword evidence="8" id="KW-0186">Copper</keyword>
<keyword evidence="12 15" id="KW-0624">Polysaccharide degradation</keyword>
<evidence type="ECO:0000256" key="13">
    <source>
        <dbReference type="ARBA" id="ARBA00044502"/>
    </source>
</evidence>
<dbReference type="InterPro" id="IPR049892">
    <property type="entry name" value="AA9"/>
</dbReference>
<evidence type="ECO:0000256" key="6">
    <source>
        <dbReference type="ARBA" id="ARBA00023001"/>
    </source>
</evidence>
<dbReference type="Pfam" id="PF03443">
    <property type="entry name" value="AA9"/>
    <property type="match status" value="1"/>
</dbReference>
<evidence type="ECO:0000256" key="1">
    <source>
        <dbReference type="ARBA" id="ARBA00001973"/>
    </source>
</evidence>
<evidence type="ECO:0000313" key="18">
    <source>
        <dbReference type="Proteomes" id="UP000799302"/>
    </source>
</evidence>
<dbReference type="GO" id="GO:0030248">
    <property type="term" value="F:cellulose binding"/>
    <property type="evidence" value="ECO:0007669"/>
    <property type="project" value="UniProtKB-UniRule"/>
</dbReference>
<dbReference type="CDD" id="cd21175">
    <property type="entry name" value="LPMO_AA9"/>
    <property type="match status" value="1"/>
</dbReference>
<dbReference type="PANTHER" id="PTHR33353">
    <property type="entry name" value="PUTATIVE (AFU_ORTHOLOGUE AFUA_1G12560)-RELATED"/>
    <property type="match status" value="1"/>
</dbReference>
<sequence>MFFLQLWLAGAVSAHTIFQEVKVNGVSQGHKVGVRYPTYDGPIYDVTSPDIICNGGPNPLLKPFSKAVINVKAGDTVSMMWHHTLDGRVKSDKSDPIDISHLGPTLGYMAKVANATSENVSGLQWFKVHEDGLDAAGKWGVQRMYQKEGEVSFKVPTCIENGNYLLRGELIALHGAQNLKGAQIYMECAQINVLGGTGSKKPSTVPFPGAYKQADPGIKFNLYGPKPLKYTIPGPPVFKC</sequence>
<evidence type="ECO:0000256" key="3">
    <source>
        <dbReference type="ARBA" id="ARBA00022525"/>
    </source>
</evidence>
<comment type="function">
    <text evidence="15">Lytic polysaccharide monooxygenase (LMPO) that depolymerizes crystalline and amorphous polysaccharides via the oxidation of scissile alpha- or beta-(1-4)-glycosidic bonds, yielding C1 and/or C4 oxidation products. Catalysis by LPMOs requires the reduction of the active-site copper from Cu(II) to Cu(I) by a reducing agent and H(2)O(2) or O(2) as a cosubstrate.</text>
</comment>
<gene>
    <name evidence="17" type="ORF">BT63DRAFT_379612</name>
</gene>
<keyword evidence="18" id="KW-1185">Reference proteome</keyword>
<evidence type="ECO:0000256" key="10">
    <source>
        <dbReference type="ARBA" id="ARBA00023157"/>
    </source>
</evidence>
<evidence type="ECO:0000256" key="4">
    <source>
        <dbReference type="ARBA" id="ARBA00022723"/>
    </source>
</evidence>
<dbReference type="GO" id="GO:0005576">
    <property type="term" value="C:extracellular region"/>
    <property type="evidence" value="ECO:0007669"/>
    <property type="project" value="UniProtKB-SubCell"/>
</dbReference>
<dbReference type="GO" id="GO:0008810">
    <property type="term" value="F:cellulase activity"/>
    <property type="evidence" value="ECO:0007669"/>
    <property type="project" value="UniProtKB-UniRule"/>
</dbReference>
<comment type="similarity">
    <text evidence="13">Belongs to the polysaccharide monooxygenase AA9 family.</text>
</comment>
<organism evidence="17 18">
    <name type="scientific">Microthyrium microscopicum</name>
    <dbReference type="NCBI Taxonomy" id="703497"/>
    <lineage>
        <taxon>Eukaryota</taxon>
        <taxon>Fungi</taxon>
        <taxon>Dikarya</taxon>
        <taxon>Ascomycota</taxon>
        <taxon>Pezizomycotina</taxon>
        <taxon>Dothideomycetes</taxon>
        <taxon>Dothideomycetes incertae sedis</taxon>
        <taxon>Microthyriales</taxon>
        <taxon>Microthyriaceae</taxon>
        <taxon>Microthyrium</taxon>
    </lineage>
</organism>
<comment type="cofactor">
    <cofactor evidence="1">
        <name>Cu(2+)</name>
        <dbReference type="ChEBI" id="CHEBI:29036"/>
    </cofactor>
</comment>
<protein>
    <recommendedName>
        <fullName evidence="15">AA9 family lytic polysaccharide monooxygenase</fullName>
        <ecNumber evidence="15">1.14.99.56</ecNumber>
    </recommendedName>
    <alternativeName>
        <fullName evidence="15">Endo-beta-1,4-glucanase</fullName>
    </alternativeName>
    <alternativeName>
        <fullName evidence="15">Glycosyl hydrolase 61 family protein</fullName>
    </alternativeName>
</protein>
<evidence type="ECO:0000256" key="2">
    <source>
        <dbReference type="ARBA" id="ARBA00004613"/>
    </source>
</evidence>
<dbReference type="PANTHER" id="PTHR33353:SF18">
    <property type="entry name" value="ENDOGLUCANASE II"/>
    <property type="match status" value="1"/>
</dbReference>
<evidence type="ECO:0000256" key="11">
    <source>
        <dbReference type="ARBA" id="ARBA00023277"/>
    </source>
</evidence>
<dbReference type="OrthoDB" id="5558646at2759"/>
<comment type="subcellular location">
    <subcellularLocation>
        <location evidence="2 15">Secreted</location>
    </subcellularLocation>
</comment>
<comment type="domain">
    <text evidence="15">Has a modular structure: an endo-beta-1,4-glucanase catalytic module at the N-terminus, a linker rich in serines and threonines, and a C-terminal carbohydrate-binding module (CBM).</text>
</comment>
<name>A0A6A6TYA2_9PEZI</name>
<dbReference type="GO" id="GO:0030245">
    <property type="term" value="P:cellulose catabolic process"/>
    <property type="evidence" value="ECO:0007669"/>
    <property type="project" value="UniProtKB-UniRule"/>
</dbReference>
<reference evidence="17" key="1">
    <citation type="journal article" date="2020" name="Stud. Mycol.">
        <title>101 Dothideomycetes genomes: a test case for predicting lifestyles and emergence of pathogens.</title>
        <authorList>
            <person name="Haridas S."/>
            <person name="Albert R."/>
            <person name="Binder M."/>
            <person name="Bloem J."/>
            <person name="Labutti K."/>
            <person name="Salamov A."/>
            <person name="Andreopoulos B."/>
            <person name="Baker S."/>
            <person name="Barry K."/>
            <person name="Bills G."/>
            <person name="Bluhm B."/>
            <person name="Cannon C."/>
            <person name="Castanera R."/>
            <person name="Culley D."/>
            <person name="Daum C."/>
            <person name="Ezra D."/>
            <person name="Gonzalez J."/>
            <person name="Henrissat B."/>
            <person name="Kuo A."/>
            <person name="Liang C."/>
            <person name="Lipzen A."/>
            <person name="Lutzoni F."/>
            <person name="Magnuson J."/>
            <person name="Mondo S."/>
            <person name="Nolan M."/>
            <person name="Ohm R."/>
            <person name="Pangilinan J."/>
            <person name="Park H.-J."/>
            <person name="Ramirez L."/>
            <person name="Alfaro M."/>
            <person name="Sun H."/>
            <person name="Tritt A."/>
            <person name="Yoshinaga Y."/>
            <person name="Zwiers L.-H."/>
            <person name="Turgeon B."/>
            <person name="Goodwin S."/>
            <person name="Spatafora J."/>
            <person name="Crous P."/>
            <person name="Grigoriev I."/>
        </authorList>
    </citation>
    <scope>NUCLEOTIDE SEQUENCE</scope>
    <source>
        <strain evidence="17">CBS 115976</strain>
    </source>
</reference>
<dbReference type="GO" id="GO:0004497">
    <property type="term" value="F:monooxygenase activity"/>
    <property type="evidence" value="ECO:0007669"/>
    <property type="project" value="UniProtKB-KW"/>
</dbReference>
<dbReference type="EC" id="1.14.99.56" evidence="15"/>
<proteinExistence type="inferred from homology"/>
<comment type="catalytic activity">
    <reaction evidence="14 15">
        <text>[(1-&gt;4)-beta-D-glucosyl]n+m + reduced acceptor + O2 = 4-dehydro-beta-D-glucosyl-[(1-&gt;4)-beta-D-glucosyl]n-1 + [(1-&gt;4)-beta-D-glucosyl]m + acceptor + H2O.</text>
        <dbReference type="EC" id="1.14.99.56"/>
    </reaction>
</comment>
<keyword evidence="17" id="KW-0378">Hydrolase</keyword>
<keyword evidence="9" id="KW-0503">Monooxygenase</keyword>
<evidence type="ECO:0000259" key="16">
    <source>
        <dbReference type="Pfam" id="PF03443"/>
    </source>
</evidence>
<dbReference type="InterPro" id="IPR005103">
    <property type="entry name" value="AA9_LPMO"/>
</dbReference>
<keyword evidence="5" id="KW-0732">Signal</keyword>
<evidence type="ECO:0000256" key="15">
    <source>
        <dbReference type="RuleBase" id="RU368122"/>
    </source>
</evidence>
<evidence type="ECO:0000313" key="17">
    <source>
        <dbReference type="EMBL" id="KAF2663644.1"/>
    </source>
</evidence>
<evidence type="ECO:0000256" key="12">
    <source>
        <dbReference type="ARBA" id="ARBA00023326"/>
    </source>
</evidence>
<keyword evidence="6 15" id="KW-0136">Cellulose degradation</keyword>
<keyword evidence="10 15" id="KW-1015">Disulfide bond</keyword>
<evidence type="ECO:0000256" key="7">
    <source>
        <dbReference type="ARBA" id="ARBA00023002"/>
    </source>
</evidence>
<keyword evidence="4" id="KW-0479">Metal-binding</keyword>
<feature type="domain" description="Auxiliary Activity family 9 catalytic" evidence="16">
    <location>
        <begin position="15"/>
        <end position="224"/>
    </location>
</feature>
<accession>A0A6A6TYA2</accession>
<evidence type="ECO:0000256" key="8">
    <source>
        <dbReference type="ARBA" id="ARBA00023008"/>
    </source>
</evidence>
<dbReference type="GO" id="GO:0046872">
    <property type="term" value="F:metal ion binding"/>
    <property type="evidence" value="ECO:0007669"/>
    <property type="project" value="UniProtKB-KW"/>
</dbReference>
<keyword evidence="11 15" id="KW-0119">Carbohydrate metabolism</keyword>
<keyword evidence="3 15" id="KW-0964">Secreted</keyword>
<dbReference type="AlphaFoldDB" id="A0A6A6TYA2"/>
<evidence type="ECO:0000256" key="5">
    <source>
        <dbReference type="ARBA" id="ARBA00022729"/>
    </source>
</evidence>
<keyword evidence="7" id="KW-0560">Oxidoreductase</keyword>
<dbReference type="Proteomes" id="UP000799302">
    <property type="component" value="Unassembled WGS sequence"/>
</dbReference>
<dbReference type="Gene3D" id="2.70.50.70">
    <property type="match status" value="1"/>
</dbReference>
<dbReference type="EMBL" id="MU004244">
    <property type="protein sequence ID" value="KAF2663644.1"/>
    <property type="molecule type" value="Genomic_DNA"/>
</dbReference>